<dbReference type="InterPro" id="IPR014716">
    <property type="entry name" value="Fibrinogen_a/b/g_C_1"/>
</dbReference>
<dbReference type="InterPro" id="IPR020837">
    <property type="entry name" value="Fibrinogen_CS"/>
</dbReference>
<name>A0A3S0ZYA7_ELYCH</name>
<dbReference type="PROSITE" id="PS00514">
    <property type="entry name" value="FIBRINOGEN_C_1"/>
    <property type="match status" value="1"/>
</dbReference>
<proteinExistence type="predicted"/>
<dbReference type="PROSITE" id="PS51406">
    <property type="entry name" value="FIBRINOGEN_C_2"/>
    <property type="match status" value="1"/>
</dbReference>
<dbReference type="AlphaFoldDB" id="A0A3S0ZYA7"/>
<keyword evidence="1" id="KW-1015">Disulfide bond</keyword>
<dbReference type="SMART" id="SM00186">
    <property type="entry name" value="FBG"/>
    <property type="match status" value="1"/>
</dbReference>
<dbReference type="EMBL" id="RQTK01000152">
    <property type="protein sequence ID" value="RUS86049.1"/>
    <property type="molecule type" value="Genomic_DNA"/>
</dbReference>
<organism evidence="4 5">
    <name type="scientific">Elysia chlorotica</name>
    <name type="common">Eastern emerald elysia</name>
    <name type="synonym">Sea slug</name>
    <dbReference type="NCBI Taxonomy" id="188477"/>
    <lineage>
        <taxon>Eukaryota</taxon>
        <taxon>Metazoa</taxon>
        <taxon>Spiralia</taxon>
        <taxon>Lophotrochozoa</taxon>
        <taxon>Mollusca</taxon>
        <taxon>Gastropoda</taxon>
        <taxon>Heterobranchia</taxon>
        <taxon>Euthyneura</taxon>
        <taxon>Panpulmonata</taxon>
        <taxon>Sacoglossa</taxon>
        <taxon>Placobranchoidea</taxon>
        <taxon>Plakobranchidae</taxon>
        <taxon>Elysia</taxon>
    </lineage>
</organism>
<evidence type="ECO:0000313" key="5">
    <source>
        <dbReference type="Proteomes" id="UP000271974"/>
    </source>
</evidence>
<evidence type="ECO:0000256" key="1">
    <source>
        <dbReference type="ARBA" id="ARBA00023157"/>
    </source>
</evidence>
<feature type="region of interest" description="Disordered" evidence="2">
    <location>
        <begin position="276"/>
        <end position="298"/>
    </location>
</feature>
<dbReference type="InterPro" id="IPR050373">
    <property type="entry name" value="Fibrinogen_C-term_domain"/>
</dbReference>
<dbReference type="Pfam" id="PF00147">
    <property type="entry name" value="Fibrinogen_C"/>
    <property type="match status" value="1"/>
</dbReference>
<evidence type="ECO:0000313" key="4">
    <source>
        <dbReference type="EMBL" id="RUS86049.1"/>
    </source>
</evidence>
<dbReference type="CDD" id="cd00087">
    <property type="entry name" value="FReD"/>
    <property type="match status" value="1"/>
</dbReference>
<evidence type="ECO:0000256" key="2">
    <source>
        <dbReference type="SAM" id="MobiDB-lite"/>
    </source>
</evidence>
<comment type="caution">
    <text evidence="4">The sequence shown here is derived from an EMBL/GenBank/DDBJ whole genome shotgun (WGS) entry which is preliminary data.</text>
</comment>
<accession>A0A3S0ZYA7</accession>
<feature type="domain" description="Fibrinogen C-terminal" evidence="3">
    <location>
        <begin position="139"/>
        <end position="354"/>
    </location>
</feature>
<dbReference type="InterPro" id="IPR002181">
    <property type="entry name" value="Fibrinogen_a/b/g_C_dom"/>
</dbReference>
<dbReference type="SUPFAM" id="SSF56496">
    <property type="entry name" value="Fibrinogen C-terminal domain-like"/>
    <property type="match status" value="1"/>
</dbReference>
<reference evidence="4 5" key="1">
    <citation type="submission" date="2019-01" db="EMBL/GenBank/DDBJ databases">
        <title>A draft genome assembly of the solar-powered sea slug Elysia chlorotica.</title>
        <authorList>
            <person name="Cai H."/>
            <person name="Li Q."/>
            <person name="Fang X."/>
            <person name="Li J."/>
            <person name="Curtis N.E."/>
            <person name="Altenburger A."/>
            <person name="Shibata T."/>
            <person name="Feng M."/>
            <person name="Maeda T."/>
            <person name="Schwartz J.A."/>
            <person name="Shigenobu S."/>
            <person name="Lundholm N."/>
            <person name="Nishiyama T."/>
            <person name="Yang H."/>
            <person name="Hasebe M."/>
            <person name="Li S."/>
            <person name="Pierce S.K."/>
            <person name="Wang J."/>
        </authorList>
    </citation>
    <scope>NUCLEOTIDE SEQUENCE [LARGE SCALE GENOMIC DNA]</scope>
    <source>
        <strain evidence="4">EC2010</strain>
        <tissue evidence="4">Whole organism of an adult</tissue>
    </source>
</reference>
<dbReference type="PANTHER" id="PTHR19143">
    <property type="entry name" value="FIBRINOGEN/TENASCIN/ANGIOPOEITIN"/>
    <property type="match status" value="1"/>
</dbReference>
<protein>
    <recommendedName>
        <fullName evidence="3">Fibrinogen C-terminal domain-containing protein</fullName>
    </recommendedName>
</protein>
<sequence>MWEFESKINSPSRDFSQSKPVDILHNNKTLLEFLESTRRLEHILEDKTDLLSSLATSNTKTQTCEKIYQFITENLTADINEISNGSQALNRVVEDQMIEINDSFNTFLQSLEESINSSLSMTPSFPPKLVSAPGNLGGDIITESPKVCKKNEGLKYKGEKYVEIEPVEDGLLQVPYLCDMISDGGGWIVIQHRATGDTDFFLGWEDYKEGFGSLDTDFWLGNDNIHALTSSGSWELNVEVKYKGDTREANYKDFSLGDEDSNYKLHIGTYSGTAGDSLSRHDGHPFTTKDKDNDESDSRNCASTFEGAWWYINCHDSNLNGKWMSITAHHGLMWRTLTDSKSATFSEMKIRQVAP</sequence>
<keyword evidence="5" id="KW-1185">Reference proteome</keyword>
<dbReference type="OrthoDB" id="6350391at2759"/>
<dbReference type="GO" id="GO:0005615">
    <property type="term" value="C:extracellular space"/>
    <property type="evidence" value="ECO:0007669"/>
    <property type="project" value="TreeGrafter"/>
</dbReference>
<dbReference type="STRING" id="188477.A0A3S0ZYA7"/>
<evidence type="ECO:0000259" key="3">
    <source>
        <dbReference type="PROSITE" id="PS51406"/>
    </source>
</evidence>
<gene>
    <name evidence="4" type="ORF">EGW08_006203</name>
</gene>
<feature type="compositionally biased region" description="Basic and acidic residues" evidence="2">
    <location>
        <begin position="278"/>
        <end position="298"/>
    </location>
</feature>
<dbReference type="InterPro" id="IPR036056">
    <property type="entry name" value="Fibrinogen-like_C"/>
</dbReference>
<dbReference type="Proteomes" id="UP000271974">
    <property type="component" value="Unassembled WGS sequence"/>
</dbReference>
<dbReference type="Gene3D" id="3.90.215.10">
    <property type="entry name" value="Gamma Fibrinogen, chain A, domain 1"/>
    <property type="match status" value="1"/>
</dbReference>